<keyword evidence="4" id="KW-0732">Signal</keyword>
<dbReference type="GO" id="GO:0016162">
    <property type="term" value="F:cellulose 1,4-beta-cellobiosidase activity"/>
    <property type="evidence" value="ECO:0007669"/>
    <property type="project" value="UniProtKB-EC"/>
</dbReference>
<dbReference type="EMBL" id="MU250546">
    <property type="protein sequence ID" value="KAG7443211.1"/>
    <property type="molecule type" value="Genomic_DNA"/>
</dbReference>
<evidence type="ECO:0000256" key="8">
    <source>
        <dbReference type="ARBA" id="ARBA00023295"/>
    </source>
</evidence>
<dbReference type="PANTHER" id="PTHR33753:SF2">
    <property type="entry name" value="GLYCOSIDE HYDROLASE FAMILY 7 PROTEIN"/>
    <property type="match status" value="1"/>
</dbReference>
<keyword evidence="11" id="KW-1185">Reference proteome</keyword>
<dbReference type="Proteomes" id="UP000812287">
    <property type="component" value="Unassembled WGS sequence"/>
</dbReference>
<keyword evidence="6" id="KW-0136">Cellulose degradation</keyword>
<sequence>DYTVNILWLNSNYSTDSDPCQPGISHGPCTTTSSIPTTVKAESSISIVYSNIKFRPIGLTFM</sequence>
<dbReference type="InterPro" id="IPR001722">
    <property type="entry name" value="Glyco_hydro_7"/>
</dbReference>
<dbReference type="Gene3D" id="2.70.100.10">
    <property type="entry name" value="Glycoside hydrolase, family 7, domain"/>
    <property type="match status" value="1"/>
</dbReference>
<dbReference type="GeneID" id="66105840"/>
<comment type="similarity">
    <text evidence="2">Belongs to the glycosyl hydrolase 7 (cellulase C) family.</text>
</comment>
<dbReference type="OrthoDB" id="412382at2759"/>
<keyword evidence="7" id="KW-0119">Carbohydrate metabolism</keyword>
<name>A0A9P8APX2_9AGAR</name>
<dbReference type="RefSeq" id="XP_043036711.1">
    <property type="nucleotide sequence ID" value="XM_043183543.1"/>
</dbReference>
<dbReference type="GO" id="GO:0030245">
    <property type="term" value="P:cellulose catabolic process"/>
    <property type="evidence" value="ECO:0007669"/>
    <property type="project" value="UniProtKB-KW"/>
</dbReference>
<dbReference type="InterPro" id="IPR013320">
    <property type="entry name" value="ConA-like_dom_sf"/>
</dbReference>
<comment type="catalytic activity">
    <reaction evidence="1">
        <text>Hydrolysis of (1-&gt;4)-beta-D-glucosidic linkages in cellulose and cellotetraose, releasing cellobiose from the non-reducing ends of the chains.</text>
        <dbReference type="EC" id="3.2.1.91"/>
    </reaction>
</comment>
<dbReference type="Pfam" id="PF00840">
    <property type="entry name" value="Glyco_hydro_7"/>
    <property type="match status" value="1"/>
</dbReference>
<protein>
    <recommendedName>
        <fullName evidence="3">cellulose 1,4-beta-cellobiosidase (non-reducing end)</fullName>
        <ecNumber evidence="3">3.2.1.91</ecNumber>
    </recommendedName>
</protein>
<keyword evidence="5" id="KW-0378">Hydrolase</keyword>
<feature type="non-terminal residue" evidence="10">
    <location>
        <position position="1"/>
    </location>
</feature>
<reference evidence="10" key="1">
    <citation type="submission" date="2020-11" db="EMBL/GenBank/DDBJ databases">
        <title>Adaptations for nitrogen fixation in a non-lichenized fungal sporocarp promotes dispersal by wood-feeding termites.</title>
        <authorList>
            <consortium name="DOE Joint Genome Institute"/>
            <person name="Koch R.A."/>
            <person name="Yoon G."/>
            <person name="Arayal U."/>
            <person name="Lail K."/>
            <person name="Amirebrahimi M."/>
            <person name="Labutti K."/>
            <person name="Lipzen A."/>
            <person name="Riley R."/>
            <person name="Barry K."/>
            <person name="Henrissat B."/>
            <person name="Grigoriev I.V."/>
            <person name="Herr J.R."/>
            <person name="Aime M.C."/>
        </authorList>
    </citation>
    <scope>NUCLEOTIDE SEQUENCE</scope>
    <source>
        <strain evidence="10">MCA 3950</strain>
    </source>
</reference>
<accession>A0A9P8APX2</accession>
<keyword evidence="9" id="KW-0624">Polysaccharide degradation</keyword>
<evidence type="ECO:0000256" key="6">
    <source>
        <dbReference type="ARBA" id="ARBA00023001"/>
    </source>
</evidence>
<evidence type="ECO:0000256" key="7">
    <source>
        <dbReference type="ARBA" id="ARBA00023277"/>
    </source>
</evidence>
<evidence type="ECO:0000256" key="1">
    <source>
        <dbReference type="ARBA" id="ARBA00001641"/>
    </source>
</evidence>
<comment type="caution">
    <text evidence="10">The sequence shown here is derived from an EMBL/GenBank/DDBJ whole genome shotgun (WGS) entry which is preliminary data.</text>
</comment>
<dbReference type="EC" id="3.2.1.91" evidence="3"/>
<gene>
    <name evidence="10" type="ORF">BT62DRAFT_903978</name>
</gene>
<evidence type="ECO:0000256" key="9">
    <source>
        <dbReference type="ARBA" id="ARBA00023326"/>
    </source>
</evidence>
<evidence type="ECO:0000256" key="4">
    <source>
        <dbReference type="ARBA" id="ARBA00022729"/>
    </source>
</evidence>
<evidence type="ECO:0000256" key="2">
    <source>
        <dbReference type="ARBA" id="ARBA00006044"/>
    </source>
</evidence>
<dbReference type="PANTHER" id="PTHR33753">
    <property type="entry name" value="1,4-BETA-D-GLUCAN CELLOBIOHYDROLASE B"/>
    <property type="match status" value="1"/>
</dbReference>
<evidence type="ECO:0000256" key="3">
    <source>
        <dbReference type="ARBA" id="ARBA00012561"/>
    </source>
</evidence>
<proteinExistence type="inferred from homology"/>
<evidence type="ECO:0000256" key="5">
    <source>
        <dbReference type="ARBA" id="ARBA00022801"/>
    </source>
</evidence>
<dbReference type="AlphaFoldDB" id="A0A9P8APX2"/>
<evidence type="ECO:0000313" key="10">
    <source>
        <dbReference type="EMBL" id="KAG7443211.1"/>
    </source>
</evidence>
<evidence type="ECO:0000313" key="11">
    <source>
        <dbReference type="Proteomes" id="UP000812287"/>
    </source>
</evidence>
<dbReference type="SUPFAM" id="SSF49899">
    <property type="entry name" value="Concanavalin A-like lectins/glucanases"/>
    <property type="match status" value="1"/>
</dbReference>
<keyword evidence="8" id="KW-0326">Glycosidase</keyword>
<organism evidence="10 11">
    <name type="scientific">Guyanagaster necrorhizus</name>
    <dbReference type="NCBI Taxonomy" id="856835"/>
    <lineage>
        <taxon>Eukaryota</taxon>
        <taxon>Fungi</taxon>
        <taxon>Dikarya</taxon>
        <taxon>Basidiomycota</taxon>
        <taxon>Agaricomycotina</taxon>
        <taxon>Agaricomycetes</taxon>
        <taxon>Agaricomycetidae</taxon>
        <taxon>Agaricales</taxon>
        <taxon>Marasmiineae</taxon>
        <taxon>Physalacriaceae</taxon>
        <taxon>Guyanagaster</taxon>
    </lineage>
</organism>
<dbReference type="InterPro" id="IPR037019">
    <property type="entry name" value="Glyco_hydro_7_sf"/>
</dbReference>